<comment type="caution">
    <text evidence="13">The sequence shown here is derived from an EMBL/GenBank/DDBJ whole genome shotgun (WGS) entry which is preliminary data.</text>
</comment>
<dbReference type="Gene3D" id="1.20.1530.10">
    <property type="entry name" value="Na+/H+ antiporter like domain"/>
    <property type="match status" value="1"/>
</dbReference>
<feature type="transmembrane region" description="Helical" evidence="11">
    <location>
        <begin position="175"/>
        <end position="198"/>
    </location>
</feature>
<evidence type="ECO:0000256" key="2">
    <source>
        <dbReference type="ARBA" id="ARBA00022448"/>
    </source>
</evidence>
<evidence type="ECO:0000256" key="11">
    <source>
        <dbReference type="HAMAP-Rule" id="MF_01844"/>
    </source>
</evidence>
<gene>
    <name evidence="11" type="primary">nhaA</name>
    <name evidence="13" type="ORF">FB472_2353</name>
</gene>
<dbReference type="EMBL" id="VFRA01000001">
    <property type="protein sequence ID" value="TQO20704.1"/>
    <property type="molecule type" value="Genomic_DNA"/>
</dbReference>
<dbReference type="RefSeq" id="WP_141990979.1">
    <property type="nucleotide sequence ID" value="NZ_VFRA01000001.1"/>
</dbReference>
<dbReference type="InterPro" id="IPR023171">
    <property type="entry name" value="Na/H_antiporter_dom_sf"/>
</dbReference>
<protein>
    <recommendedName>
        <fullName evidence="11">Na(+)/H(+) antiporter NhaA</fullName>
    </recommendedName>
    <alternativeName>
        <fullName evidence="11">Sodium/proton antiporter NhaA</fullName>
    </alternativeName>
</protein>
<evidence type="ECO:0000256" key="12">
    <source>
        <dbReference type="SAM" id="MobiDB-lite"/>
    </source>
</evidence>
<keyword evidence="7 11" id="KW-0915">Sodium</keyword>
<dbReference type="InterPro" id="IPR004670">
    <property type="entry name" value="NhaA"/>
</dbReference>
<evidence type="ECO:0000256" key="6">
    <source>
        <dbReference type="ARBA" id="ARBA00022989"/>
    </source>
</evidence>
<feature type="transmembrane region" description="Helical" evidence="11">
    <location>
        <begin position="38"/>
        <end position="56"/>
    </location>
</feature>
<dbReference type="OrthoDB" id="9808135at2"/>
<dbReference type="PANTHER" id="PTHR30341:SF0">
    <property type="entry name" value="NA(+)_H(+) ANTIPORTER NHAA"/>
    <property type="match status" value="1"/>
</dbReference>
<feature type="transmembrane region" description="Helical" evidence="11">
    <location>
        <begin position="293"/>
        <end position="315"/>
    </location>
</feature>
<evidence type="ECO:0000256" key="3">
    <source>
        <dbReference type="ARBA" id="ARBA00022449"/>
    </source>
</evidence>
<evidence type="ECO:0000256" key="9">
    <source>
        <dbReference type="ARBA" id="ARBA00023136"/>
    </source>
</evidence>
<keyword evidence="5 11" id="KW-0812">Transmembrane</keyword>
<evidence type="ECO:0000313" key="14">
    <source>
        <dbReference type="Proteomes" id="UP000316560"/>
    </source>
</evidence>
<proteinExistence type="inferred from homology"/>
<dbReference type="GO" id="GO:0015385">
    <property type="term" value="F:sodium:proton antiporter activity"/>
    <property type="evidence" value="ECO:0007669"/>
    <property type="project" value="UniProtKB-UniRule"/>
</dbReference>
<feature type="transmembrane region" description="Helical" evidence="11">
    <location>
        <begin position="361"/>
        <end position="388"/>
    </location>
</feature>
<comment type="subcellular location">
    <subcellularLocation>
        <location evidence="1">Cell inner membrane</location>
        <topology evidence="1">Multi-pass membrane protein</topology>
    </subcellularLocation>
    <subcellularLocation>
        <location evidence="11">Cell membrane</location>
        <topology evidence="11">Multi-pass membrane protein</topology>
    </subcellularLocation>
</comment>
<dbReference type="HAMAP" id="MF_01844">
    <property type="entry name" value="NhaA"/>
    <property type="match status" value="1"/>
</dbReference>
<feature type="transmembrane region" description="Helical" evidence="11">
    <location>
        <begin position="76"/>
        <end position="102"/>
    </location>
</feature>
<accession>A0A8H2K8N9</accession>
<feature type="transmembrane region" description="Helical" evidence="11">
    <location>
        <begin position="255"/>
        <end position="272"/>
    </location>
</feature>
<keyword evidence="10 11" id="KW-0739">Sodium transport</keyword>
<evidence type="ECO:0000256" key="7">
    <source>
        <dbReference type="ARBA" id="ARBA00023053"/>
    </source>
</evidence>
<feature type="region of interest" description="Disordered" evidence="12">
    <location>
        <begin position="430"/>
        <end position="452"/>
    </location>
</feature>
<keyword evidence="6 11" id="KW-1133">Transmembrane helix</keyword>
<dbReference type="Pfam" id="PF06965">
    <property type="entry name" value="Na_H_antiport_1"/>
    <property type="match status" value="1"/>
</dbReference>
<evidence type="ECO:0000256" key="10">
    <source>
        <dbReference type="ARBA" id="ARBA00023201"/>
    </source>
</evidence>
<name>A0A8H2K8N9_9MICO</name>
<feature type="transmembrane region" description="Helical" evidence="11">
    <location>
        <begin position="204"/>
        <end position="221"/>
    </location>
</feature>
<feature type="transmembrane region" description="Helical" evidence="11">
    <location>
        <begin position="400"/>
        <end position="419"/>
    </location>
</feature>
<dbReference type="PANTHER" id="PTHR30341">
    <property type="entry name" value="SODIUM ION/PROTON ANTIPORTER NHAA-RELATED"/>
    <property type="match status" value="1"/>
</dbReference>
<dbReference type="GO" id="GO:0006885">
    <property type="term" value="P:regulation of pH"/>
    <property type="evidence" value="ECO:0007669"/>
    <property type="project" value="UniProtKB-UniRule"/>
</dbReference>
<comment type="function">
    <text evidence="11">Na(+)/H(+) antiporter that extrudes sodium in exchange for external protons.</text>
</comment>
<evidence type="ECO:0000256" key="5">
    <source>
        <dbReference type="ARBA" id="ARBA00022692"/>
    </source>
</evidence>
<keyword evidence="3 11" id="KW-0050">Antiport</keyword>
<feature type="transmembrane region" description="Helical" evidence="11">
    <location>
        <begin position="114"/>
        <end position="137"/>
    </location>
</feature>
<comment type="catalytic activity">
    <reaction evidence="11">
        <text>Na(+)(in) + 2 H(+)(out) = Na(+)(out) + 2 H(+)(in)</text>
        <dbReference type="Rhea" id="RHEA:29251"/>
        <dbReference type="ChEBI" id="CHEBI:15378"/>
        <dbReference type="ChEBI" id="CHEBI:29101"/>
    </reaction>
</comment>
<feature type="transmembrane region" description="Helical" evidence="11">
    <location>
        <begin position="149"/>
        <end position="168"/>
    </location>
</feature>
<keyword evidence="4 11" id="KW-1003">Cell membrane</keyword>
<comment type="similarity">
    <text evidence="11">Belongs to the NhaA Na(+)/H(+) (TC 2.A.33) antiporter family.</text>
</comment>
<feature type="transmembrane region" description="Helical" evidence="11">
    <location>
        <begin position="233"/>
        <end position="249"/>
    </location>
</feature>
<dbReference type="AlphaFoldDB" id="A0A8H2K8N9"/>
<dbReference type="Proteomes" id="UP000316560">
    <property type="component" value="Unassembled WGS sequence"/>
</dbReference>
<evidence type="ECO:0000313" key="13">
    <source>
        <dbReference type="EMBL" id="TQO20704.1"/>
    </source>
</evidence>
<reference evidence="13 14" key="1">
    <citation type="submission" date="2019-06" db="EMBL/GenBank/DDBJ databases">
        <title>Sequencing the genomes of 1000 actinobacteria strains.</title>
        <authorList>
            <person name="Klenk H.-P."/>
        </authorList>
    </citation>
    <scope>NUCLEOTIDE SEQUENCE [LARGE SCALE GENOMIC DNA]</scope>
    <source>
        <strain evidence="13 14">DSM 21947</strain>
    </source>
</reference>
<keyword evidence="14" id="KW-1185">Reference proteome</keyword>
<evidence type="ECO:0000256" key="1">
    <source>
        <dbReference type="ARBA" id="ARBA00004429"/>
    </source>
</evidence>
<evidence type="ECO:0000256" key="4">
    <source>
        <dbReference type="ARBA" id="ARBA00022475"/>
    </source>
</evidence>
<keyword evidence="2 11" id="KW-0813">Transport</keyword>
<dbReference type="GO" id="GO:0005886">
    <property type="term" value="C:plasma membrane"/>
    <property type="evidence" value="ECO:0007669"/>
    <property type="project" value="UniProtKB-SubCell"/>
</dbReference>
<keyword evidence="8 11" id="KW-0406">Ion transport</keyword>
<dbReference type="NCBIfam" id="TIGR00773">
    <property type="entry name" value="NhaA"/>
    <property type="match status" value="1"/>
</dbReference>
<feature type="transmembrane region" description="Helical" evidence="11">
    <location>
        <begin position="327"/>
        <end position="349"/>
    </location>
</feature>
<organism evidence="13 14">
    <name type="scientific">Rhodoglobus vestalii</name>
    <dbReference type="NCBI Taxonomy" id="193384"/>
    <lineage>
        <taxon>Bacteria</taxon>
        <taxon>Bacillati</taxon>
        <taxon>Actinomycetota</taxon>
        <taxon>Actinomycetes</taxon>
        <taxon>Micrococcales</taxon>
        <taxon>Microbacteriaceae</taxon>
        <taxon>Rhodoglobus</taxon>
    </lineage>
</organism>
<sequence>MTQPAPKPPRLRRVVGLFPAPGSYAEALRIGSVLRKETVGGALLVAMAAVGLVWANSPWSETYFALRDFRIGYEPWHLNLSLGAWAADGLLAIVFFLVGLELKRELVAGDLRRFSTAIVPIAAAVGGLAVPALIYLAIVSQNPELRNGWAIPTATDIAFAVAVLALIGSHLPSSLRIFLLTLAVVDDLLAIGIIAMFYTDAIDPVPLAFALLTIGIYGLIAQRYRGFFGIKPGAAWLILLPIGAVAWGFMHASGIHATIAGVLLAFTVPVLHRDRGSSAGPGLAEQFEHRFRPLSAGFAVPVFAFFSAGVAIGGIDGFVGALTDPLTIAIIAALVLGKPIGITAATWLVTRIAHVRLDPSLKWVDLAGVGLLAGIGFTVSLLIAELSFVPESPAHDHAKVAVLTASVLAAALAAVVLTARNRQYRKISERDSVDADGDGVPDIYQNREQTKN</sequence>
<evidence type="ECO:0000256" key="8">
    <source>
        <dbReference type="ARBA" id="ARBA00023065"/>
    </source>
</evidence>
<keyword evidence="9 11" id="KW-0472">Membrane</keyword>